<accession>A0ACC0VMS1</accession>
<protein>
    <submittedName>
        <fullName evidence="1">Uncharacterized protein</fullName>
    </submittedName>
</protein>
<dbReference type="Proteomes" id="UP001163321">
    <property type="component" value="Chromosome 8"/>
</dbReference>
<organism evidence="1 2">
    <name type="scientific">Peronosclerospora sorghi</name>
    <dbReference type="NCBI Taxonomy" id="230839"/>
    <lineage>
        <taxon>Eukaryota</taxon>
        <taxon>Sar</taxon>
        <taxon>Stramenopiles</taxon>
        <taxon>Oomycota</taxon>
        <taxon>Peronosporomycetes</taxon>
        <taxon>Peronosporales</taxon>
        <taxon>Peronosporaceae</taxon>
        <taxon>Peronosclerospora</taxon>
    </lineage>
</organism>
<evidence type="ECO:0000313" key="1">
    <source>
        <dbReference type="EMBL" id="KAI9907635.1"/>
    </source>
</evidence>
<evidence type="ECO:0000313" key="2">
    <source>
        <dbReference type="Proteomes" id="UP001163321"/>
    </source>
</evidence>
<sequence>MQLRNEFPTMQCYAFGTPACVHLKNNFCSSFIKVESLQCSTSNVKDYVGASKQVTEALDAVLQEDLEKVADTLSRNLPFAVDPKSRKTLDTKCNDEFADIDPSQRIEDKLRKKKDEEWEDVKKDESNGKRAISCSTTHCILFVEFFT</sequence>
<comment type="caution">
    <text evidence="1">The sequence shown here is derived from an EMBL/GenBank/DDBJ whole genome shotgun (WGS) entry which is preliminary data.</text>
</comment>
<name>A0ACC0VMS1_9STRA</name>
<dbReference type="EMBL" id="CM047587">
    <property type="protein sequence ID" value="KAI9907635.1"/>
    <property type="molecule type" value="Genomic_DNA"/>
</dbReference>
<reference evidence="1 2" key="1">
    <citation type="journal article" date="2022" name="bioRxiv">
        <title>The genome of the oomycete Peronosclerospora sorghi, a cosmopolitan pathogen of maize and sorghum, is inflated with dispersed pseudogenes.</title>
        <authorList>
            <person name="Fletcher K."/>
            <person name="Martin F."/>
            <person name="Isakeit T."/>
            <person name="Cavanaugh K."/>
            <person name="Magill C."/>
            <person name="Michelmore R."/>
        </authorList>
    </citation>
    <scope>NUCLEOTIDE SEQUENCE [LARGE SCALE GENOMIC DNA]</scope>
    <source>
        <strain evidence="1">P6</strain>
    </source>
</reference>
<proteinExistence type="predicted"/>
<keyword evidence="2" id="KW-1185">Reference proteome</keyword>
<gene>
    <name evidence="1" type="ORF">PsorP6_003416</name>
</gene>